<gene>
    <name evidence="1" type="ORF">FHETE_5583</name>
</gene>
<dbReference type="Proteomes" id="UP000567885">
    <property type="component" value="Unassembled WGS sequence"/>
</dbReference>
<dbReference type="EMBL" id="JAAGWQ010000099">
    <property type="protein sequence ID" value="KAF5667814.1"/>
    <property type="molecule type" value="Genomic_DNA"/>
</dbReference>
<keyword evidence="2" id="KW-1185">Reference proteome</keyword>
<dbReference type="AlphaFoldDB" id="A0A8H5TEV8"/>
<evidence type="ECO:0000313" key="2">
    <source>
        <dbReference type="Proteomes" id="UP000567885"/>
    </source>
</evidence>
<name>A0A8H5TEV8_FUSHE</name>
<comment type="caution">
    <text evidence="1">The sequence shown here is derived from an EMBL/GenBank/DDBJ whole genome shotgun (WGS) entry which is preliminary data.</text>
</comment>
<reference evidence="1 2" key="1">
    <citation type="submission" date="2020-05" db="EMBL/GenBank/DDBJ databases">
        <title>Identification and distribution of gene clusters putatively required for synthesis of sphingolipid metabolism inhibitors in phylogenetically diverse species of the filamentous fungus Fusarium.</title>
        <authorList>
            <person name="Kim H.-S."/>
            <person name="Busman M."/>
            <person name="Brown D.W."/>
            <person name="Divon H."/>
            <person name="Uhlig S."/>
            <person name="Proctor R.H."/>
        </authorList>
    </citation>
    <scope>NUCLEOTIDE SEQUENCE [LARGE SCALE GENOMIC DNA]</scope>
    <source>
        <strain evidence="1 2">NRRL 20693</strain>
    </source>
</reference>
<protein>
    <recommendedName>
        <fullName evidence="3">Fungal N-terminal domain-containing protein</fullName>
    </recommendedName>
</protein>
<organism evidence="1 2">
    <name type="scientific">Fusarium heterosporum</name>
    <dbReference type="NCBI Taxonomy" id="42747"/>
    <lineage>
        <taxon>Eukaryota</taxon>
        <taxon>Fungi</taxon>
        <taxon>Dikarya</taxon>
        <taxon>Ascomycota</taxon>
        <taxon>Pezizomycotina</taxon>
        <taxon>Sordariomycetes</taxon>
        <taxon>Hypocreomycetidae</taxon>
        <taxon>Hypocreales</taxon>
        <taxon>Nectriaceae</taxon>
        <taxon>Fusarium</taxon>
        <taxon>Fusarium heterosporum species complex</taxon>
    </lineage>
</organism>
<proteinExistence type="predicted"/>
<evidence type="ECO:0000313" key="1">
    <source>
        <dbReference type="EMBL" id="KAF5667814.1"/>
    </source>
</evidence>
<sequence length="1085" mass="123200">MAELALAIIPIGLKTCSGLLSYVGGIKDRDDAIARLARQIESLEGSFQLLDTFLKRGQLDPATSPAAAHVTRCLKNCEDGLDELKVLEEKLSSSTALDPKTKDKVKDYYRKLSYPLQQTQLRQLENTLDNLCTPLSLAIQNLQLWVILLVCLLTIAYKTDAEIINLSNAISDLNAPISIVQSQLPAIQTSVDALAPQISLMIQAQFKTQMEEIKLSFQAAEFASTQRRNPQTSELLSRLSIDDCNPVQTIYKLASKPSALTAVANSLGTCQCRARRLYSRRMFKLGPLCLTDTASSDIPHYKDCDFYSADLKSSRTQALRFTGLTGLIGKAIEITFCSTKGAGAFSISPSIVYFAIVDEDKAPAFRAISLVGTLIGFLQNQEYRERVLREGIWKLKEIFRDGKGRPTDINDEGDSLLHKLAHDIVIYGGLTRRSDNQAHSLFQFLVNIGVPTDALGAGNCLAFHIAGSRLSAPASVLRLLLAEDADISHPPVAPTIIPTLFINQDNVTMYDRENPKLIEALFEPLGVAIVRNDVRRVADLVRRYPEQIGEVNGHCGTYCSMAIENPAILKLIVDQASPLQLVERSRTIWGEITPLGKAMRLSGKICENRKGTNESPCPCIAAVKILLDTECPIIPHIDLRPRCFGKASEHCKALVAQELRNRRRELRSLAREKLSLAENCRFRWSTTELDYEAKQLDRLLYQKKFHTFGRLSTVAPTDMACVTTDKWEIDSIFRYLATPEDASIFWELGFRDMSIDRQYCLDHNVHVWNSENYNIFDRPLSPSYALWLIDHCPCLWQLICQQHRLKGSDFILADIVGCYNLMEKHHWAFDAGFPHVATIIGLPTTESTDSCNCQCSTKGCKPFDLLLKWLMMMPQWLKELVPQRGRKRLLTQFLEKYSKVLDLDQHTAIVRQTSFQALDMQHTCVNRPRHSLQGFDQHYDDDKDEAFDERDLEKGDHLDSLASEFKDFMLRECKITDYMTTNETPSRGGKSGDRSIINYQRVLEFWNDIWPIRIQQIKEELEAGWNPKLQVLNDLGISLRYEGGDEEKIEEHLRWVREYLDQPYSFEDREALEFREFKEELDRIY</sequence>
<dbReference type="OrthoDB" id="1577640at2759"/>
<accession>A0A8H5TEV8</accession>
<evidence type="ECO:0008006" key="3">
    <source>
        <dbReference type="Google" id="ProtNLM"/>
    </source>
</evidence>